<protein>
    <submittedName>
        <fullName evidence="2">Uncharacterized protein</fullName>
    </submittedName>
</protein>
<evidence type="ECO:0000256" key="1">
    <source>
        <dbReference type="SAM" id="MobiDB-lite"/>
    </source>
</evidence>
<keyword evidence="3" id="KW-1185">Reference proteome</keyword>
<dbReference type="EMBL" id="JXYS01000061">
    <property type="protein sequence ID" value="KJF17193.1"/>
    <property type="molecule type" value="Genomic_DNA"/>
</dbReference>
<organism evidence="2 3">
    <name type="scientific">Acidithrix ferrooxidans</name>
    <dbReference type="NCBI Taxonomy" id="1280514"/>
    <lineage>
        <taxon>Bacteria</taxon>
        <taxon>Bacillati</taxon>
        <taxon>Actinomycetota</taxon>
        <taxon>Acidimicrobiia</taxon>
        <taxon>Acidimicrobiales</taxon>
        <taxon>Acidimicrobiaceae</taxon>
        <taxon>Acidithrix</taxon>
    </lineage>
</organism>
<comment type="caution">
    <text evidence="2">The sequence shown here is derived from an EMBL/GenBank/DDBJ whole genome shotgun (WGS) entry which is preliminary data.</text>
</comment>
<dbReference type="STRING" id="1280514.AXFE_19060"/>
<evidence type="ECO:0000313" key="3">
    <source>
        <dbReference type="Proteomes" id="UP000032360"/>
    </source>
</evidence>
<feature type="region of interest" description="Disordered" evidence="1">
    <location>
        <begin position="55"/>
        <end position="77"/>
    </location>
</feature>
<accession>A0A0D8HGZ2</accession>
<dbReference type="AlphaFoldDB" id="A0A0D8HGZ2"/>
<reference evidence="2 3" key="1">
    <citation type="submission" date="2015-01" db="EMBL/GenBank/DDBJ databases">
        <title>Draft genome of the acidophilic iron oxidizer Acidithrix ferrooxidans strain Py-F3.</title>
        <authorList>
            <person name="Poehlein A."/>
            <person name="Eisen S."/>
            <person name="Schloemann M."/>
            <person name="Johnson B.D."/>
            <person name="Daniel R."/>
            <person name="Muehling M."/>
        </authorList>
    </citation>
    <scope>NUCLEOTIDE SEQUENCE [LARGE SCALE GENOMIC DNA]</scope>
    <source>
        <strain evidence="2 3">Py-F3</strain>
    </source>
</reference>
<name>A0A0D8HGZ2_9ACTN</name>
<dbReference type="Proteomes" id="UP000032360">
    <property type="component" value="Unassembled WGS sequence"/>
</dbReference>
<proteinExistence type="predicted"/>
<feature type="compositionally biased region" description="Basic and acidic residues" evidence="1">
    <location>
        <begin position="60"/>
        <end position="71"/>
    </location>
</feature>
<gene>
    <name evidence="2" type="ORF">AXFE_19060</name>
</gene>
<sequence>MSAFFDRDNLVFPLEIALSCHFPKDSQSIELDIPLSPIALLNPNLENLWHIISNSPNHSNRGEKATLEKKSLRPALA</sequence>
<evidence type="ECO:0000313" key="2">
    <source>
        <dbReference type="EMBL" id="KJF17193.1"/>
    </source>
</evidence>